<dbReference type="PROSITE" id="PS51746">
    <property type="entry name" value="PPM_2"/>
    <property type="match status" value="1"/>
</dbReference>
<reference evidence="7 8" key="1">
    <citation type="submission" date="2017-11" db="EMBL/GenBank/DDBJ databases">
        <title>The genome of Rhizophagus clarus HR1 reveals common genetic basis of auxotrophy among arbuscular mycorrhizal fungi.</title>
        <authorList>
            <person name="Kobayashi Y."/>
        </authorList>
    </citation>
    <scope>NUCLEOTIDE SEQUENCE [LARGE SCALE GENOMIC DNA]</scope>
    <source>
        <strain evidence="7 8">HR1</strain>
    </source>
</reference>
<organism evidence="7 8">
    <name type="scientific">Rhizophagus clarus</name>
    <dbReference type="NCBI Taxonomy" id="94130"/>
    <lineage>
        <taxon>Eukaryota</taxon>
        <taxon>Fungi</taxon>
        <taxon>Fungi incertae sedis</taxon>
        <taxon>Mucoromycota</taxon>
        <taxon>Glomeromycotina</taxon>
        <taxon>Glomeromycetes</taxon>
        <taxon>Glomerales</taxon>
        <taxon>Glomeraceae</taxon>
        <taxon>Rhizophagus</taxon>
    </lineage>
</organism>
<dbReference type="InterPro" id="IPR000222">
    <property type="entry name" value="PP2C_BS"/>
</dbReference>
<name>A0A2Z6R6M6_9GLOM</name>
<dbReference type="Pfam" id="PF00481">
    <property type="entry name" value="PP2C"/>
    <property type="match status" value="1"/>
</dbReference>
<feature type="region of interest" description="Disordered" evidence="5">
    <location>
        <begin position="203"/>
        <end position="241"/>
    </location>
</feature>
<gene>
    <name evidence="7" type="ORF">RclHR1_02770014</name>
</gene>
<feature type="domain" description="PPM-type phosphatase" evidence="6">
    <location>
        <begin position="65"/>
        <end position="440"/>
    </location>
</feature>
<dbReference type="Proteomes" id="UP000247702">
    <property type="component" value="Unassembled WGS sequence"/>
</dbReference>
<comment type="similarity">
    <text evidence="4">Belongs to the PP2C family.</text>
</comment>
<dbReference type="InterPro" id="IPR036457">
    <property type="entry name" value="PPM-type-like_dom_sf"/>
</dbReference>
<keyword evidence="2 4" id="KW-0378">Hydrolase</keyword>
<dbReference type="SMART" id="SM00332">
    <property type="entry name" value="PP2Cc"/>
    <property type="match status" value="1"/>
</dbReference>
<evidence type="ECO:0000313" key="8">
    <source>
        <dbReference type="Proteomes" id="UP000247702"/>
    </source>
</evidence>
<dbReference type="AlphaFoldDB" id="A0A2Z6R6M6"/>
<dbReference type="PANTHER" id="PTHR13832:SF589">
    <property type="entry name" value="[PYRUVATE DEHYDROGENASE [ACETYL-TRANSFERRING]]-PHOSPHATASE 2, MITOCHONDRIAL"/>
    <property type="match status" value="1"/>
</dbReference>
<dbReference type="STRING" id="94130.A0A2Z6R6M6"/>
<sequence>MANFNIITSLITKNFNFKLSSHSSPLRQIMRNFNNSSVLRVQEYYLVKSHQGENYRLHLSKSRHLLGIRSTRGIREFNEDRYQSMVLKIFDDSKNPNDDIIVNQKILDVKSLDQKIEEEAQSNQICYFAIFDGHGGPQCADHLTANLHKNIEDIKASDADDIITKLRGVGGYFKRFKPASLETLLSPEVADISVKRSNNQKSNLESLRKFSSTPSTSYTLRSPSTQVLSPPLSTTTLAPSSSKTLTMDQRLTLAFLKTDLELMDYKSVGSTASIALIKSLDKHPFWTSNSLEITVAHVGDTRILLCEVEKGNSIQLTYDHHPSSITETDRLSKSGGFIITDSFGSEMYLGRLANSRSFGDSKLKRFGVTAEPEISTHNLAGKNFAFMVLVSDGITSVLSDQEIVDCIKNYNDPTLGASKLVDLADELGSEDNITAMVVRLPGWGSPMSDQTKDLRKYRLERNSTFYKRR</sequence>
<accession>A0A2Z6R6M6</accession>
<evidence type="ECO:0000313" key="7">
    <source>
        <dbReference type="EMBL" id="GBB96512.1"/>
    </source>
</evidence>
<comment type="caution">
    <text evidence="7">The sequence shown here is derived from an EMBL/GenBank/DDBJ whole genome shotgun (WGS) entry which is preliminary data.</text>
</comment>
<evidence type="ECO:0000256" key="1">
    <source>
        <dbReference type="ARBA" id="ARBA00022723"/>
    </source>
</evidence>
<dbReference type="InterPro" id="IPR015655">
    <property type="entry name" value="PP2C"/>
</dbReference>
<dbReference type="GO" id="GO:0046872">
    <property type="term" value="F:metal ion binding"/>
    <property type="evidence" value="ECO:0007669"/>
    <property type="project" value="UniProtKB-KW"/>
</dbReference>
<keyword evidence="1" id="KW-0479">Metal-binding</keyword>
<feature type="compositionally biased region" description="Polar residues" evidence="5">
    <location>
        <begin position="203"/>
        <end position="221"/>
    </location>
</feature>
<evidence type="ECO:0000256" key="5">
    <source>
        <dbReference type="SAM" id="MobiDB-lite"/>
    </source>
</evidence>
<proteinExistence type="inferred from homology"/>
<dbReference type="PROSITE" id="PS01032">
    <property type="entry name" value="PPM_1"/>
    <property type="match status" value="1"/>
</dbReference>
<evidence type="ECO:0000256" key="4">
    <source>
        <dbReference type="RuleBase" id="RU003465"/>
    </source>
</evidence>
<keyword evidence="3 4" id="KW-0904">Protein phosphatase</keyword>
<dbReference type="InterPro" id="IPR001932">
    <property type="entry name" value="PPM-type_phosphatase-like_dom"/>
</dbReference>
<keyword evidence="8" id="KW-1185">Reference proteome</keyword>
<evidence type="ECO:0000256" key="2">
    <source>
        <dbReference type="ARBA" id="ARBA00022801"/>
    </source>
</evidence>
<evidence type="ECO:0000259" key="6">
    <source>
        <dbReference type="PROSITE" id="PS51746"/>
    </source>
</evidence>
<dbReference type="SUPFAM" id="SSF81606">
    <property type="entry name" value="PP2C-like"/>
    <property type="match status" value="1"/>
</dbReference>
<dbReference type="EMBL" id="BEXD01001968">
    <property type="protein sequence ID" value="GBB96512.1"/>
    <property type="molecule type" value="Genomic_DNA"/>
</dbReference>
<dbReference type="Gene3D" id="3.60.40.10">
    <property type="entry name" value="PPM-type phosphatase domain"/>
    <property type="match status" value="1"/>
</dbReference>
<feature type="compositionally biased region" description="Low complexity" evidence="5">
    <location>
        <begin position="222"/>
        <end position="241"/>
    </location>
</feature>
<evidence type="ECO:0000256" key="3">
    <source>
        <dbReference type="ARBA" id="ARBA00022912"/>
    </source>
</evidence>
<dbReference type="PANTHER" id="PTHR13832">
    <property type="entry name" value="PROTEIN PHOSPHATASE 2C"/>
    <property type="match status" value="1"/>
</dbReference>
<dbReference type="GO" id="GO:0004722">
    <property type="term" value="F:protein serine/threonine phosphatase activity"/>
    <property type="evidence" value="ECO:0007669"/>
    <property type="project" value="InterPro"/>
</dbReference>
<dbReference type="CDD" id="cd00143">
    <property type="entry name" value="PP2Cc"/>
    <property type="match status" value="1"/>
</dbReference>
<protein>
    <recommendedName>
        <fullName evidence="6">PPM-type phosphatase domain-containing protein</fullName>
    </recommendedName>
</protein>